<dbReference type="EMBL" id="CP063194">
    <property type="protein sequence ID" value="WCZ38381.1"/>
    <property type="molecule type" value="Genomic_DNA"/>
</dbReference>
<sequence length="254" mass="27600">MDGTLLITGQDIPDSFWPVLQKARQRDLVIAPASGRQLATLRHMFAADPPETFIAENGAVVWHQGEIVSTTAMSATPVRRLLEALEAAPFTSYAVVCAPEVCFTRNDLPPEISEEVSRYYRSREELFSLHDAPLDNVVKIAIYVQGDAEAEALDWVESQVPELRVLLSGKHWIDVMDPDADKGHALEALASTLSVARQDTAAIGDYLNDLGMLKAAGHAVAMGNAHEDVKAIADEVVGRCEDGGAIEKLKAWLA</sequence>
<protein>
    <submittedName>
        <fullName evidence="1">Phosphatase YwpJ</fullName>
        <ecNumber evidence="1">3.1.3.-</ecNumber>
    </submittedName>
</protein>
<dbReference type="InterPro" id="IPR006379">
    <property type="entry name" value="HAD-SF_hydro_IIB"/>
</dbReference>
<dbReference type="NCBIfam" id="TIGR00099">
    <property type="entry name" value="Cof-subfamily"/>
    <property type="match status" value="1"/>
</dbReference>
<organism evidence="1 2">
    <name type="scientific">Corynebacterium jeddahense</name>
    <dbReference type="NCBI Taxonomy" id="1414719"/>
    <lineage>
        <taxon>Bacteria</taxon>
        <taxon>Bacillati</taxon>
        <taxon>Actinomycetota</taxon>
        <taxon>Actinomycetes</taxon>
        <taxon>Mycobacteriales</taxon>
        <taxon>Corynebacteriaceae</taxon>
        <taxon>Corynebacterium</taxon>
    </lineage>
</organism>
<evidence type="ECO:0000313" key="1">
    <source>
        <dbReference type="EMBL" id="WCZ38381.1"/>
    </source>
</evidence>
<dbReference type="PANTHER" id="PTHR10000:SF53">
    <property type="entry name" value="5-AMINO-6-(5-PHOSPHO-D-RIBITYLAMINO)URACIL PHOSPHATASE YBJI-RELATED"/>
    <property type="match status" value="1"/>
</dbReference>
<dbReference type="Proteomes" id="UP001218071">
    <property type="component" value="Chromosome"/>
</dbReference>
<dbReference type="PANTHER" id="PTHR10000">
    <property type="entry name" value="PHOSPHOSERINE PHOSPHATASE"/>
    <property type="match status" value="1"/>
</dbReference>
<proteinExistence type="predicted"/>
<dbReference type="Gene3D" id="3.40.50.1000">
    <property type="entry name" value="HAD superfamily/HAD-like"/>
    <property type="match status" value="1"/>
</dbReference>
<dbReference type="InterPro" id="IPR036412">
    <property type="entry name" value="HAD-like_sf"/>
</dbReference>
<dbReference type="GO" id="GO:0016787">
    <property type="term" value="F:hydrolase activity"/>
    <property type="evidence" value="ECO:0007669"/>
    <property type="project" value="UniProtKB-KW"/>
</dbReference>
<dbReference type="RefSeq" id="WP_042405374.1">
    <property type="nucleotide sequence ID" value="NZ_CP063194.1"/>
</dbReference>
<gene>
    <name evidence="1" type="primary">ywpJ</name>
    <name evidence="1" type="ORF">CJEDD_03830</name>
</gene>
<dbReference type="Gene3D" id="3.30.1240.10">
    <property type="match status" value="1"/>
</dbReference>
<dbReference type="InterPro" id="IPR023214">
    <property type="entry name" value="HAD_sf"/>
</dbReference>
<accession>A0ABY7UI03</accession>
<dbReference type="SUPFAM" id="SSF56784">
    <property type="entry name" value="HAD-like"/>
    <property type="match status" value="1"/>
</dbReference>
<dbReference type="Pfam" id="PF08282">
    <property type="entry name" value="Hydrolase_3"/>
    <property type="match status" value="1"/>
</dbReference>
<reference evidence="1 2" key="1">
    <citation type="submission" date="2020-10" db="EMBL/GenBank/DDBJ databases">
        <title>Complete genome sequence of Corynebacterium jeddahense DSM 45997, type strain of Corynebacterium jeddahense.</title>
        <authorList>
            <person name="Busche T."/>
            <person name="Kalinowski J."/>
            <person name="Ruckert C."/>
        </authorList>
    </citation>
    <scope>NUCLEOTIDE SEQUENCE [LARGE SCALE GENOMIC DNA]</scope>
    <source>
        <strain evidence="1 2">DSM 45997</strain>
    </source>
</reference>
<keyword evidence="1" id="KW-0378">Hydrolase</keyword>
<dbReference type="InterPro" id="IPR000150">
    <property type="entry name" value="Cof"/>
</dbReference>
<keyword evidence="2" id="KW-1185">Reference proteome</keyword>
<name>A0ABY7UI03_9CORY</name>
<evidence type="ECO:0000313" key="2">
    <source>
        <dbReference type="Proteomes" id="UP001218071"/>
    </source>
</evidence>
<dbReference type="NCBIfam" id="TIGR01484">
    <property type="entry name" value="HAD-SF-IIB"/>
    <property type="match status" value="1"/>
</dbReference>
<dbReference type="EC" id="3.1.3.-" evidence="1"/>